<reference evidence="1" key="2">
    <citation type="submission" date="2025-08" db="UniProtKB">
        <authorList>
            <consortium name="Ensembl"/>
        </authorList>
    </citation>
    <scope>IDENTIFICATION</scope>
</reference>
<dbReference type="InParanoid" id="H2YSU6"/>
<dbReference type="AlphaFoldDB" id="H2YSU6"/>
<reference evidence="2" key="1">
    <citation type="submission" date="2003-08" db="EMBL/GenBank/DDBJ databases">
        <authorList>
            <person name="Birren B."/>
            <person name="Nusbaum C."/>
            <person name="Abebe A."/>
            <person name="Abouelleil A."/>
            <person name="Adekoya E."/>
            <person name="Ait-zahra M."/>
            <person name="Allen N."/>
            <person name="Allen T."/>
            <person name="An P."/>
            <person name="Anderson M."/>
            <person name="Anderson S."/>
            <person name="Arachchi H."/>
            <person name="Armbruster J."/>
            <person name="Bachantsang P."/>
            <person name="Baldwin J."/>
            <person name="Barry A."/>
            <person name="Bayul T."/>
            <person name="Blitshsteyn B."/>
            <person name="Bloom T."/>
            <person name="Blye J."/>
            <person name="Boguslavskiy L."/>
            <person name="Borowsky M."/>
            <person name="Boukhgalter B."/>
            <person name="Brunache A."/>
            <person name="Butler J."/>
            <person name="Calixte N."/>
            <person name="Calvo S."/>
            <person name="Camarata J."/>
            <person name="Campo K."/>
            <person name="Chang J."/>
            <person name="Cheshatsang Y."/>
            <person name="Citroen M."/>
            <person name="Collymore A."/>
            <person name="Considine T."/>
            <person name="Cook A."/>
            <person name="Cooke P."/>
            <person name="Corum B."/>
            <person name="Cuomo C."/>
            <person name="David R."/>
            <person name="Dawoe T."/>
            <person name="Degray S."/>
            <person name="Dodge S."/>
            <person name="Dooley K."/>
            <person name="Dorje P."/>
            <person name="Dorjee K."/>
            <person name="Dorris L."/>
            <person name="Duffey N."/>
            <person name="Dupes A."/>
            <person name="Elkins T."/>
            <person name="Engels R."/>
            <person name="Erickson J."/>
            <person name="Farina A."/>
            <person name="Faro S."/>
            <person name="Ferreira P."/>
            <person name="Fischer H."/>
            <person name="Fitzgerald M."/>
            <person name="Foley K."/>
            <person name="Gage D."/>
            <person name="Galagan J."/>
            <person name="Gearin G."/>
            <person name="Gnerre S."/>
            <person name="Gnirke A."/>
            <person name="Goyette A."/>
            <person name="Graham J."/>
            <person name="Grandbois E."/>
            <person name="Gyaltsen K."/>
            <person name="Hafez N."/>
            <person name="Hagopian D."/>
            <person name="Hagos B."/>
            <person name="Hall J."/>
            <person name="Hatcher B."/>
            <person name="Heller A."/>
            <person name="Higgins H."/>
            <person name="Honan T."/>
            <person name="Horn A."/>
            <person name="Houde N."/>
            <person name="Hughes L."/>
            <person name="Hulme W."/>
            <person name="Husby E."/>
            <person name="Iliev I."/>
            <person name="Jaffe D."/>
            <person name="Jones C."/>
            <person name="Kamal M."/>
            <person name="Kamat A."/>
            <person name="Kamvysselis M."/>
            <person name="Karlsson E."/>
            <person name="Kells C."/>
            <person name="Kieu A."/>
            <person name="Kisner P."/>
            <person name="Kodira C."/>
            <person name="Kulbokas E."/>
            <person name="Labutti K."/>
            <person name="Lama D."/>
            <person name="Landers T."/>
            <person name="Leger J."/>
            <person name="Levine S."/>
            <person name="Lewis D."/>
            <person name="Lewis T."/>
            <person name="Lindblad-toh K."/>
            <person name="Liu X."/>
            <person name="Lokyitsang T."/>
            <person name="Lokyitsang Y."/>
            <person name="Lucien O."/>
            <person name="Lui A."/>
            <person name="Ma L.J."/>
            <person name="Mabbitt R."/>
            <person name="Macdonald J."/>
            <person name="Maclean C."/>
            <person name="Major J."/>
            <person name="Manning J."/>
            <person name="Marabella R."/>
            <person name="Maru K."/>
            <person name="Matthews C."/>
            <person name="Mauceli E."/>
            <person name="Mccarthy M."/>
            <person name="Mcdonough S."/>
            <person name="Mcghee T."/>
            <person name="Meldrim J."/>
            <person name="Meneus L."/>
            <person name="Mesirov J."/>
            <person name="Mihalev A."/>
            <person name="Mihova T."/>
            <person name="Mikkelsen T."/>
            <person name="Mlenga V."/>
            <person name="Moru K."/>
            <person name="Mozes J."/>
            <person name="Mulrain L."/>
            <person name="Munson G."/>
            <person name="Naylor J."/>
            <person name="Newes C."/>
            <person name="Nguyen C."/>
            <person name="Nguyen N."/>
            <person name="Nguyen T."/>
            <person name="Nicol R."/>
            <person name="Nielsen C."/>
            <person name="Nizzari M."/>
            <person name="Norbu C."/>
            <person name="Norbu N."/>
            <person name="O'donnell P."/>
            <person name="Okoawo O."/>
            <person name="O'leary S."/>
            <person name="Omotosho B."/>
            <person name="O'neill K."/>
            <person name="Osman S."/>
            <person name="Parker S."/>
            <person name="Perrin D."/>
            <person name="Phunkhang P."/>
            <person name="Piqani B."/>
            <person name="Purcell S."/>
            <person name="Rachupka T."/>
            <person name="Ramasamy U."/>
            <person name="Rameau R."/>
            <person name="Ray V."/>
            <person name="Raymond C."/>
            <person name="Retta R."/>
            <person name="Richardson S."/>
            <person name="Rise C."/>
            <person name="Rodriguez J."/>
            <person name="Rogers J."/>
            <person name="Rogov P."/>
            <person name="Rutman M."/>
            <person name="Schupbach R."/>
            <person name="Seaman C."/>
            <person name="Settipalli S."/>
            <person name="Sharpe T."/>
            <person name="Sheridan J."/>
            <person name="Sherpa N."/>
            <person name="Shi J."/>
            <person name="Smirnov S."/>
            <person name="Smith C."/>
            <person name="Sougnez C."/>
            <person name="Spencer B."/>
            <person name="Stalker J."/>
            <person name="Stange-thomann N."/>
            <person name="Stavropoulos S."/>
            <person name="Stetson K."/>
            <person name="Stone C."/>
            <person name="Stone S."/>
            <person name="Stubbs M."/>
            <person name="Talamas J."/>
            <person name="Tchuinga P."/>
            <person name="Tenzing P."/>
            <person name="Tesfaye S."/>
            <person name="Theodore J."/>
            <person name="Thoulutsang Y."/>
            <person name="Topham K."/>
            <person name="Towey S."/>
            <person name="Tsamla T."/>
            <person name="Tsomo N."/>
            <person name="Vallee D."/>
            <person name="Vassiliev H."/>
            <person name="Venkataraman V."/>
            <person name="Vinson J."/>
            <person name="Vo A."/>
            <person name="Wade C."/>
            <person name="Wang S."/>
            <person name="Wangchuk T."/>
            <person name="Wangdi T."/>
            <person name="Whittaker C."/>
            <person name="Wilkinson J."/>
            <person name="Wu Y."/>
            <person name="Wyman D."/>
            <person name="Yadav S."/>
            <person name="Yang S."/>
            <person name="Yang X."/>
            <person name="Yeager S."/>
            <person name="Yee E."/>
            <person name="Young G."/>
            <person name="Zainoun J."/>
            <person name="Zembeck L."/>
            <person name="Zimmer A."/>
            <person name="Zody M."/>
            <person name="Lander E."/>
        </authorList>
    </citation>
    <scope>NUCLEOTIDE SEQUENCE [LARGE SCALE GENOMIC DNA]</scope>
</reference>
<reference evidence="1" key="3">
    <citation type="submission" date="2025-09" db="UniProtKB">
        <authorList>
            <consortium name="Ensembl"/>
        </authorList>
    </citation>
    <scope>IDENTIFICATION</scope>
</reference>
<name>H2YSU6_CIOSA</name>
<protein>
    <submittedName>
        <fullName evidence="1">Uncharacterized protein</fullName>
    </submittedName>
</protein>
<organism evidence="1 2">
    <name type="scientific">Ciona savignyi</name>
    <name type="common">Pacific transparent sea squirt</name>
    <dbReference type="NCBI Taxonomy" id="51511"/>
    <lineage>
        <taxon>Eukaryota</taxon>
        <taxon>Metazoa</taxon>
        <taxon>Chordata</taxon>
        <taxon>Tunicata</taxon>
        <taxon>Ascidiacea</taxon>
        <taxon>Phlebobranchia</taxon>
        <taxon>Cionidae</taxon>
        <taxon>Ciona</taxon>
    </lineage>
</organism>
<proteinExistence type="predicted"/>
<keyword evidence="2" id="KW-1185">Reference proteome</keyword>
<accession>H2YSU6</accession>
<sequence>MRLVHRLPTRKRSEKLLQVGFRLQRHRVRGLCSGNDVLHRKIEPQLSVLPMHLVWGSKGQT</sequence>
<dbReference type="Proteomes" id="UP000007875">
    <property type="component" value="Unassembled WGS sequence"/>
</dbReference>
<evidence type="ECO:0000313" key="2">
    <source>
        <dbReference type="Proteomes" id="UP000007875"/>
    </source>
</evidence>
<dbReference type="HOGENOM" id="CLU_2921923_0_0_1"/>
<dbReference type="Ensembl" id="ENSCSAVT00000008515.1">
    <property type="protein sequence ID" value="ENSCSAVP00000008406.1"/>
    <property type="gene ID" value="ENSCSAVG00000004994.1"/>
</dbReference>
<evidence type="ECO:0000313" key="1">
    <source>
        <dbReference type="Ensembl" id="ENSCSAVP00000008406.1"/>
    </source>
</evidence>